<sequence length="66" mass="7425">MVNMSILLIGFLFSDYDVLLIEWLVALAELSVFRLIDDYTSQPSLSALFSLFSQSNSDGIKIVHQV</sequence>
<gene>
    <name evidence="1" type="ORF">DS957_023500</name>
</gene>
<evidence type="ECO:0000313" key="2">
    <source>
        <dbReference type="Proteomes" id="UP000253437"/>
    </source>
</evidence>
<evidence type="ECO:0000313" key="1">
    <source>
        <dbReference type="EMBL" id="RIW04518.1"/>
    </source>
</evidence>
<comment type="caution">
    <text evidence="1">The sequence shown here is derived from an EMBL/GenBank/DDBJ whole genome shotgun (WGS) entry which is preliminary data.</text>
</comment>
<dbReference type="Proteomes" id="UP000253437">
    <property type="component" value="Unassembled WGS sequence"/>
</dbReference>
<dbReference type="EMBL" id="QOUW02000143">
    <property type="protein sequence ID" value="RIW04518.1"/>
    <property type="molecule type" value="Genomic_DNA"/>
</dbReference>
<organism evidence="1 2">
    <name type="scientific">Vibrio harveyi</name>
    <name type="common">Beneckea harveyi</name>
    <dbReference type="NCBI Taxonomy" id="669"/>
    <lineage>
        <taxon>Bacteria</taxon>
        <taxon>Pseudomonadati</taxon>
        <taxon>Pseudomonadota</taxon>
        <taxon>Gammaproteobacteria</taxon>
        <taxon>Vibrionales</taxon>
        <taxon>Vibrionaceae</taxon>
        <taxon>Vibrio</taxon>
    </lineage>
</organism>
<accession>A0A8B3DCR0</accession>
<name>A0A8B3DCR0_VIBHA</name>
<protein>
    <submittedName>
        <fullName evidence="1">Uncharacterized protein</fullName>
    </submittedName>
</protein>
<reference evidence="1 2" key="1">
    <citation type="submission" date="2018-08" db="EMBL/GenBank/DDBJ databases">
        <title>Vibrio harveyi strains pathogenic to white snook Centropomus viridis Lockington (1877) and potential probiotic bacteria.</title>
        <authorList>
            <person name="Soto-Rodriguez S."/>
            <person name="Gomez-Gil B."/>
            <person name="Lozano-Olvera R."/>
        </authorList>
    </citation>
    <scope>NUCLEOTIDE SEQUENCE [LARGE SCALE GENOMIC DNA]</scope>
    <source>
        <strain evidence="1 2">CAIM 1508</strain>
    </source>
</reference>
<proteinExistence type="predicted"/>
<dbReference type="AlphaFoldDB" id="A0A8B3DCR0"/>